<gene>
    <name evidence="3" type="ORF">DB891_00710</name>
</gene>
<dbReference type="InterPro" id="IPR010982">
    <property type="entry name" value="Lambda_DNA-bd_dom_sf"/>
</dbReference>
<dbReference type="Pfam" id="PF01381">
    <property type="entry name" value="HTH_3"/>
    <property type="match status" value="1"/>
</dbReference>
<sequence>MFQYIINKHIMEQRSYYKNWYALTDNAIVGTLCKSIKQMRLNKNISQEELSEKSGVNRITISRMETGKAINLMTLIQLLRALEKLELLNYLNEEPEISPMMVMEAQKKLRKKASPTPRNSDPKE</sequence>
<accession>A0A2U1K2I2</accession>
<reference evidence="3 4" key="1">
    <citation type="submission" date="2018-04" db="EMBL/GenBank/DDBJ databases">
        <title>Flavobacterium sp. nov., isolated from glacier ice.</title>
        <authorList>
            <person name="Liu Q."/>
            <person name="Xin Y.-H."/>
        </authorList>
    </citation>
    <scope>NUCLEOTIDE SEQUENCE [LARGE SCALE GENOMIC DNA]</scope>
    <source>
        <strain evidence="3 4">LB2P30</strain>
    </source>
</reference>
<feature type="region of interest" description="Disordered" evidence="1">
    <location>
        <begin position="105"/>
        <end position="124"/>
    </location>
</feature>
<dbReference type="OrthoDB" id="8690238at2"/>
<protein>
    <submittedName>
        <fullName evidence="3">Transcriptional regulator</fullName>
    </submittedName>
</protein>
<evidence type="ECO:0000256" key="1">
    <source>
        <dbReference type="SAM" id="MobiDB-lite"/>
    </source>
</evidence>
<dbReference type="Proteomes" id="UP000245618">
    <property type="component" value="Unassembled WGS sequence"/>
</dbReference>
<keyword evidence="4" id="KW-1185">Reference proteome</keyword>
<dbReference type="SUPFAM" id="SSF47413">
    <property type="entry name" value="lambda repressor-like DNA-binding domains"/>
    <property type="match status" value="1"/>
</dbReference>
<evidence type="ECO:0000313" key="3">
    <source>
        <dbReference type="EMBL" id="PWA11369.1"/>
    </source>
</evidence>
<feature type="domain" description="HTH cro/C1-type" evidence="2">
    <location>
        <begin position="36"/>
        <end position="88"/>
    </location>
</feature>
<dbReference type="CDD" id="cd00093">
    <property type="entry name" value="HTH_XRE"/>
    <property type="match status" value="1"/>
</dbReference>
<comment type="caution">
    <text evidence="3">The sequence shown here is derived from an EMBL/GenBank/DDBJ whole genome shotgun (WGS) entry which is preliminary data.</text>
</comment>
<dbReference type="InterPro" id="IPR001387">
    <property type="entry name" value="Cro/C1-type_HTH"/>
</dbReference>
<evidence type="ECO:0000313" key="4">
    <source>
        <dbReference type="Proteomes" id="UP000245618"/>
    </source>
</evidence>
<dbReference type="AlphaFoldDB" id="A0A2U1K2I2"/>
<dbReference type="EMBL" id="QCZH01000001">
    <property type="protein sequence ID" value="PWA11369.1"/>
    <property type="molecule type" value="Genomic_DNA"/>
</dbReference>
<name>A0A2U1K2I2_9FLAO</name>
<organism evidence="3 4">
    <name type="scientific">Flavobacterium laiguense</name>
    <dbReference type="NCBI Taxonomy" id="2169409"/>
    <lineage>
        <taxon>Bacteria</taxon>
        <taxon>Pseudomonadati</taxon>
        <taxon>Bacteroidota</taxon>
        <taxon>Flavobacteriia</taxon>
        <taxon>Flavobacteriales</taxon>
        <taxon>Flavobacteriaceae</taxon>
        <taxon>Flavobacterium</taxon>
    </lineage>
</organism>
<evidence type="ECO:0000259" key="2">
    <source>
        <dbReference type="PROSITE" id="PS50943"/>
    </source>
</evidence>
<dbReference type="Gene3D" id="1.10.260.40">
    <property type="entry name" value="lambda repressor-like DNA-binding domains"/>
    <property type="match status" value="1"/>
</dbReference>
<proteinExistence type="predicted"/>
<dbReference type="GO" id="GO:0003677">
    <property type="term" value="F:DNA binding"/>
    <property type="evidence" value="ECO:0007669"/>
    <property type="project" value="InterPro"/>
</dbReference>
<dbReference type="SMART" id="SM00530">
    <property type="entry name" value="HTH_XRE"/>
    <property type="match status" value="1"/>
</dbReference>
<dbReference type="PROSITE" id="PS50943">
    <property type="entry name" value="HTH_CROC1"/>
    <property type="match status" value="1"/>
</dbReference>